<dbReference type="Gene3D" id="1.10.287.130">
    <property type="match status" value="1"/>
</dbReference>
<comment type="caution">
    <text evidence="6">The sequence shown here is derived from an EMBL/GenBank/DDBJ whole genome shotgun (WGS) entry which is preliminary data.</text>
</comment>
<dbReference type="Proteomes" id="UP001140560">
    <property type="component" value="Unassembled WGS sequence"/>
</dbReference>
<dbReference type="InterPro" id="IPR005467">
    <property type="entry name" value="His_kinase_dom"/>
</dbReference>
<dbReference type="InterPro" id="IPR036890">
    <property type="entry name" value="HATPase_C_sf"/>
</dbReference>
<dbReference type="Pfam" id="PF00512">
    <property type="entry name" value="HisKA"/>
    <property type="match status" value="1"/>
</dbReference>
<dbReference type="SUPFAM" id="SSF52172">
    <property type="entry name" value="CheY-like"/>
    <property type="match status" value="1"/>
</dbReference>
<feature type="region of interest" description="Disordered" evidence="3">
    <location>
        <begin position="1"/>
        <end position="22"/>
    </location>
</feature>
<evidence type="ECO:0000313" key="7">
    <source>
        <dbReference type="Proteomes" id="UP001140560"/>
    </source>
</evidence>
<dbReference type="PROSITE" id="PS50110">
    <property type="entry name" value="RESPONSE_REGULATORY"/>
    <property type="match status" value="1"/>
</dbReference>
<dbReference type="CDD" id="cd00082">
    <property type="entry name" value="HisKA"/>
    <property type="match status" value="1"/>
</dbReference>
<dbReference type="PROSITE" id="PS50109">
    <property type="entry name" value="HIS_KIN"/>
    <property type="match status" value="1"/>
</dbReference>
<dbReference type="SUPFAM" id="SSF47384">
    <property type="entry name" value="Homodimeric domain of signal transducing histidine kinase"/>
    <property type="match status" value="1"/>
</dbReference>
<evidence type="ECO:0000256" key="3">
    <source>
        <dbReference type="SAM" id="MobiDB-lite"/>
    </source>
</evidence>
<evidence type="ECO:0000313" key="6">
    <source>
        <dbReference type="EMBL" id="KAJ4371338.1"/>
    </source>
</evidence>
<dbReference type="FunFam" id="1.10.287.130:FF:000023">
    <property type="entry name" value="Sensor histidine kinase/response regulator, putative"/>
    <property type="match status" value="1"/>
</dbReference>
<dbReference type="Gene3D" id="3.30.450.40">
    <property type="match status" value="1"/>
</dbReference>
<feature type="region of interest" description="Disordered" evidence="3">
    <location>
        <begin position="42"/>
        <end position="79"/>
    </location>
</feature>
<name>A0A9W9CMK9_9PLEO</name>
<dbReference type="PRINTS" id="PR00344">
    <property type="entry name" value="BCTRLSENSOR"/>
</dbReference>
<keyword evidence="7" id="KW-1185">Reference proteome</keyword>
<accession>A0A9W9CMK9</accession>
<keyword evidence="1 2" id="KW-0597">Phosphoprotein</keyword>
<organism evidence="6 7">
    <name type="scientific">Neocucurbitaria cava</name>
    <dbReference type="NCBI Taxonomy" id="798079"/>
    <lineage>
        <taxon>Eukaryota</taxon>
        <taxon>Fungi</taxon>
        <taxon>Dikarya</taxon>
        <taxon>Ascomycota</taxon>
        <taxon>Pezizomycotina</taxon>
        <taxon>Dothideomycetes</taxon>
        <taxon>Pleosporomycetidae</taxon>
        <taxon>Pleosporales</taxon>
        <taxon>Pleosporineae</taxon>
        <taxon>Cucurbitariaceae</taxon>
        <taxon>Neocucurbitaria</taxon>
    </lineage>
</organism>
<evidence type="ECO:0000256" key="1">
    <source>
        <dbReference type="ARBA" id="ARBA00022553"/>
    </source>
</evidence>
<feature type="region of interest" description="Disordered" evidence="3">
    <location>
        <begin position="663"/>
        <end position="682"/>
    </location>
</feature>
<evidence type="ECO:0000256" key="2">
    <source>
        <dbReference type="PROSITE-ProRule" id="PRU00169"/>
    </source>
</evidence>
<dbReference type="InterPro" id="IPR036097">
    <property type="entry name" value="HisK_dim/P_sf"/>
</dbReference>
<sequence>MADPHNAATARLHAGRSKKKMEHQLAVKAREFYLYYPQHPKSDGPLSCQPSPSPSPAPEPVAQTPPGSPLPSIDDAPRPSEDKALTAFAQLGALRLNARRCLISFFDRRDCYILAEATKSLSLYSGEPEFQEDCICWGSTIFPKEQSICYYTVNLPPQLAGLALDRHNDLPSLVVNDLTKDDRFKKYPFVVGPPYSRFYAGVPIRSPSGHSIGTYCVLDDKPRDGISDHELDFLKDMSGTVMRHLEMTRATQDQRRGKIMVKSLGSFAEGKSELENWWQDPWDSVIEQLPADRLQDTIVTRRQRAPVLPNVAEEPLVLNRNDSAESNIPSLTSKKSPDTTSISSGHPASTTATSAPDVVPEIQRPEVTTMISSTSTTSGEKDRIAPEVRAAFTRAANMIVDATEAEGVVFFDAKISTFGGLVDDDFFSDQLPEPDKPCIILGASLSKSPRGFKASADAEASMSESVLRHFLRLYPHGQIFNLDDDATSPAVNSPSAGGELEFSDGFPFTVSRKSESTRSLDDEAYLRTIFPKARSLVLYPLWDPHRDRWFASAVIWSSDPMRVFTSEQELSYLAAFSNSVMAEVARLDTKLADAAKADFISSISHELRSPLHGILGMTDLLKDTAIDNQQVSHVATIETCGKTLLETINHVLDFAKINNLTRGTSRRHTKRTQSAKHTINPGQAHTNDIMTLINDVDMSVLAEDVVESVFAGYTYAKTSAQTYEVRTPHADNPSISVILDINHSDNYIFRTQPGAWRRVIMNLFGNALKYTPSGYIRVKLEVKRKPGVADEGCEFRFTVTDSGIGMSEDYINNRLFHSFAQENPLSQGTGLGLSIVKQIVESLGGDVEVRSEKGRGTKFTVSCPLKESSMSPTFLASGPEQDKEKHFREVSKLTKGMKVRFVGFDEVDEYFVEGLTNKTAAKLAQKALDSLCTEWFGMERCTDGQEPDLVIATEACAKILRTQHNKNPEQTSAAPVIVVCQGAASAQSITAITVPGIIFECIGQPVGPHKMTKALSFCLERHRDRLPLQDTETDSTISMMSQLNLKENIVPSPRTDKPTPVLEASRPFLASVSSAPQIQSIGSSPLKQSIYSKPSRSLNCLCVDDNPINLRLLRTFVDKLGHRHALAINGLEALEHYKSVHSSPSSIDTVTAIDVVLMDINMPVMDGLEATRQIRAHEIRNGLPKVTIIALTGVAGADIQQEANSSGINLFLIKPVRLAELEIVLKGVATGQDKAKLELEHEKELEREREKAELALMSLHAGAGADADGHGAADDEKKELVSVGVKALEEVEQVQKVVTVTEVQGEEEAAA</sequence>
<dbReference type="EMBL" id="JAPEUY010000007">
    <property type="protein sequence ID" value="KAJ4371338.1"/>
    <property type="molecule type" value="Genomic_DNA"/>
</dbReference>
<dbReference type="InterPro" id="IPR004358">
    <property type="entry name" value="Sig_transdc_His_kin-like_C"/>
</dbReference>
<dbReference type="OrthoDB" id="303614at2759"/>
<dbReference type="InterPro" id="IPR001789">
    <property type="entry name" value="Sig_transdc_resp-reg_receiver"/>
</dbReference>
<feature type="domain" description="Response regulatory" evidence="5">
    <location>
        <begin position="1099"/>
        <end position="1229"/>
    </location>
</feature>
<dbReference type="InterPro" id="IPR029016">
    <property type="entry name" value="GAF-like_dom_sf"/>
</dbReference>
<dbReference type="Pfam" id="PF02518">
    <property type="entry name" value="HATPase_c"/>
    <property type="match status" value="1"/>
</dbReference>
<dbReference type="InterPro" id="IPR011006">
    <property type="entry name" value="CheY-like_superfamily"/>
</dbReference>
<dbReference type="Pfam" id="PF00072">
    <property type="entry name" value="Response_reg"/>
    <property type="match status" value="1"/>
</dbReference>
<feature type="compositionally biased region" description="Basic residues" evidence="3">
    <location>
        <begin position="664"/>
        <end position="674"/>
    </location>
</feature>
<dbReference type="SMART" id="SM00388">
    <property type="entry name" value="HisKA"/>
    <property type="match status" value="1"/>
</dbReference>
<feature type="region of interest" description="Disordered" evidence="3">
    <location>
        <begin position="318"/>
        <end position="358"/>
    </location>
</feature>
<dbReference type="SMART" id="SM00387">
    <property type="entry name" value="HATPase_c"/>
    <property type="match status" value="1"/>
</dbReference>
<dbReference type="SUPFAM" id="SSF55781">
    <property type="entry name" value="GAF domain-like"/>
    <property type="match status" value="1"/>
</dbReference>
<evidence type="ECO:0000259" key="5">
    <source>
        <dbReference type="PROSITE" id="PS50110"/>
    </source>
</evidence>
<dbReference type="CDD" id="cd17546">
    <property type="entry name" value="REC_hyHK_CKI1_RcsC-like"/>
    <property type="match status" value="1"/>
</dbReference>
<dbReference type="SMART" id="SM00448">
    <property type="entry name" value="REC"/>
    <property type="match status" value="1"/>
</dbReference>
<dbReference type="InterPro" id="IPR003661">
    <property type="entry name" value="HisK_dim/P_dom"/>
</dbReference>
<reference evidence="6" key="1">
    <citation type="submission" date="2022-10" db="EMBL/GenBank/DDBJ databases">
        <title>Tapping the CABI collections for fungal endophytes: first genome assemblies for Collariella, Neodidymelliopsis, Ascochyta clinopodiicola, Didymella pomorum, Didymosphaeria variabile, Neocosmospora piperis and Neocucurbitaria cava.</title>
        <authorList>
            <person name="Hill R."/>
        </authorList>
    </citation>
    <scope>NUCLEOTIDE SEQUENCE</scope>
    <source>
        <strain evidence="6">IMI 356814</strain>
    </source>
</reference>
<evidence type="ECO:0000259" key="4">
    <source>
        <dbReference type="PROSITE" id="PS50109"/>
    </source>
</evidence>
<dbReference type="SUPFAM" id="SSF55874">
    <property type="entry name" value="ATPase domain of HSP90 chaperone/DNA topoisomerase II/histidine kinase"/>
    <property type="match status" value="1"/>
</dbReference>
<dbReference type="PANTHER" id="PTHR43719:SF11">
    <property type="entry name" value="HISTIDINE KINASE_RESPONSE REGULATOR, PUTATIVE-RELATED"/>
    <property type="match status" value="1"/>
</dbReference>
<dbReference type="Gene3D" id="3.40.50.2300">
    <property type="match status" value="1"/>
</dbReference>
<protein>
    <submittedName>
        <fullName evidence="6">Uncharacterized protein</fullName>
    </submittedName>
</protein>
<dbReference type="InterPro" id="IPR050956">
    <property type="entry name" value="2C_system_His_kinase"/>
</dbReference>
<feature type="compositionally biased region" description="Polar residues" evidence="3">
    <location>
        <begin position="320"/>
        <end position="354"/>
    </location>
</feature>
<dbReference type="GO" id="GO:0000155">
    <property type="term" value="F:phosphorelay sensor kinase activity"/>
    <property type="evidence" value="ECO:0007669"/>
    <property type="project" value="InterPro"/>
</dbReference>
<feature type="modified residue" description="4-aspartylphosphate" evidence="2">
    <location>
        <position position="1159"/>
    </location>
</feature>
<dbReference type="InterPro" id="IPR003594">
    <property type="entry name" value="HATPase_dom"/>
</dbReference>
<feature type="domain" description="Histidine kinase" evidence="4">
    <location>
        <begin position="602"/>
        <end position="867"/>
    </location>
</feature>
<dbReference type="FunFam" id="3.30.450.40:FF:000083">
    <property type="entry name" value="Sensor histidine kinase/response regulator, putative (AFU_orthologue AFUA_4G00660)"/>
    <property type="match status" value="1"/>
</dbReference>
<dbReference type="PANTHER" id="PTHR43719">
    <property type="entry name" value="TWO-COMPONENT HISTIDINE KINASE"/>
    <property type="match status" value="1"/>
</dbReference>
<gene>
    <name evidence="6" type="ORF">N0V83_004555</name>
</gene>
<dbReference type="Gene3D" id="3.30.565.10">
    <property type="entry name" value="Histidine kinase-like ATPase, C-terminal domain"/>
    <property type="match status" value="1"/>
</dbReference>
<proteinExistence type="predicted"/>